<dbReference type="InterPro" id="IPR042197">
    <property type="entry name" value="Apaf_helical"/>
</dbReference>
<dbReference type="EnsemblPlants" id="KRG92350">
    <property type="protein sequence ID" value="KRG92350"/>
    <property type="gene ID" value="GLYMA_20G206200"/>
</dbReference>
<name>A0A0R0ER65_SOYBN</name>
<dbReference type="PRINTS" id="PR00364">
    <property type="entry name" value="DISEASERSIST"/>
</dbReference>
<reference evidence="2" key="3">
    <citation type="submission" date="2018-07" db="EMBL/GenBank/DDBJ databases">
        <title>WGS assembly of Glycine max.</title>
        <authorList>
            <person name="Schmutz J."/>
            <person name="Cannon S."/>
            <person name="Schlueter J."/>
            <person name="Ma J."/>
            <person name="Mitros T."/>
            <person name="Nelson W."/>
            <person name="Hyten D."/>
            <person name="Song Q."/>
            <person name="Thelen J."/>
            <person name="Cheng J."/>
            <person name="Xu D."/>
            <person name="Hellsten U."/>
            <person name="May G."/>
            <person name="Yu Y."/>
            <person name="Sakurai T."/>
            <person name="Umezawa T."/>
            <person name="Bhattacharyya M."/>
            <person name="Sandhu D."/>
            <person name="Valliyodan B."/>
            <person name="Lindquist E."/>
            <person name="Peto M."/>
            <person name="Grant D."/>
            <person name="Shu S."/>
            <person name="Goodstein D."/>
            <person name="Barry K."/>
            <person name="Futrell-Griggs M."/>
            <person name="Abernathy B."/>
            <person name="Du J."/>
            <person name="Tian Z."/>
            <person name="Zhu L."/>
            <person name="Gill N."/>
            <person name="Joshi T."/>
            <person name="Libault M."/>
            <person name="Sethuraman A."/>
            <person name="Zhang X."/>
            <person name="Shinozaki K."/>
            <person name="Nguyen H."/>
            <person name="Wing R."/>
            <person name="Cregan P."/>
            <person name="Specht J."/>
            <person name="Grimwood J."/>
            <person name="Rokhsar D."/>
            <person name="Stacey G."/>
            <person name="Shoemaker R."/>
            <person name="Jackson S."/>
        </authorList>
    </citation>
    <scope>NUCLEOTIDE SEQUENCE</scope>
    <source>
        <tissue evidence="2">Callus</tissue>
    </source>
</reference>
<dbReference type="SMR" id="A0A0R0ER65"/>
<sequence>MMLSREESERMPLTSLCDKLLSKLLKAGYHEYNLAGSTDLMRRFRDKKVLIVLDDVDSFDQLDKLCEACNYVGPDSKLIITTRDRHLLRRRVGDRHVYEVKAWSFAESLELFSLHAFKERHPQKGYKVLSKRAVNCAKGVPLALKVLGSNLYSRSTEFWDDELSKLENYPNDSIQDVLQVSYNGLDDLEKEIFLHIAFFIKGELKDDVIRILDACDF</sequence>
<dbReference type="Pfam" id="PF00931">
    <property type="entry name" value="NB-ARC"/>
    <property type="match status" value="1"/>
</dbReference>
<dbReference type="EMBL" id="CM000853">
    <property type="protein sequence ID" value="KRG92350.1"/>
    <property type="molecule type" value="Genomic_DNA"/>
</dbReference>
<dbReference type="Proteomes" id="UP000008827">
    <property type="component" value="Chromosome 20"/>
</dbReference>
<reference evidence="3" key="2">
    <citation type="submission" date="2018-02" db="UniProtKB">
        <authorList>
            <consortium name="EnsemblPlants"/>
        </authorList>
    </citation>
    <scope>IDENTIFICATION</scope>
    <source>
        <strain evidence="3">Williams 82</strain>
    </source>
</reference>
<dbReference type="Gramene" id="KRG92350">
    <property type="protein sequence ID" value="KRG92350"/>
    <property type="gene ID" value="GLYMA_20G206200"/>
</dbReference>
<dbReference type="Gene3D" id="3.40.50.300">
    <property type="entry name" value="P-loop containing nucleotide triphosphate hydrolases"/>
    <property type="match status" value="1"/>
</dbReference>
<dbReference type="GO" id="GO:0043531">
    <property type="term" value="F:ADP binding"/>
    <property type="evidence" value="ECO:0007669"/>
    <property type="project" value="InterPro"/>
</dbReference>
<gene>
    <name evidence="2" type="ORF">GLYMA_20G206200</name>
</gene>
<dbReference type="PANTHER" id="PTHR11017">
    <property type="entry name" value="LEUCINE-RICH REPEAT-CONTAINING PROTEIN"/>
    <property type="match status" value="1"/>
</dbReference>
<reference evidence="2 3" key="1">
    <citation type="journal article" date="2010" name="Nature">
        <title>Genome sequence of the palaeopolyploid soybean.</title>
        <authorList>
            <person name="Schmutz J."/>
            <person name="Cannon S.B."/>
            <person name="Schlueter J."/>
            <person name="Ma J."/>
            <person name="Mitros T."/>
            <person name="Nelson W."/>
            <person name="Hyten D.L."/>
            <person name="Song Q."/>
            <person name="Thelen J.J."/>
            <person name="Cheng J."/>
            <person name="Xu D."/>
            <person name="Hellsten U."/>
            <person name="May G.D."/>
            <person name="Yu Y."/>
            <person name="Sakurai T."/>
            <person name="Umezawa T."/>
            <person name="Bhattacharyya M.K."/>
            <person name="Sandhu D."/>
            <person name="Valliyodan B."/>
            <person name="Lindquist E."/>
            <person name="Peto M."/>
            <person name="Grant D."/>
            <person name="Shu S."/>
            <person name="Goodstein D."/>
            <person name="Barry K."/>
            <person name="Futrell-Griggs M."/>
            <person name="Abernathy B."/>
            <person name="Du J."/>
            <person name="Tian Z."/>
            <person name="Zhu L."/>
            <person name="Gill N."/>
            <person name="Joshi T."/>
            <person name="Libault M."/>
            <person name="Sethuraman A."/>
            <person name="Zhang X.-C."/>
            <person name="Shinozaki K."/>
            <person name="Nguyen H.T."/>
            <person name="Wing R.A."/>
            <person name="Cregan P."/>
            <person name="Specht J."/>
            <person name="Grimwood J."/>
            <person name="Rokhsar D."/>
            <person name="Stacey G."/>
            <person name="Shoemaker R.C."/>
            <person name="Jackson S.A."/>
        </authorList>
    </citation>
    <scope>NUCLEOTIDE SEQUENCE [LARGE SCALE GENOMIC DNA]</scope>
    <source>
        <strain evidence="3">cv. Williams 82</strain>
        <tissue evidence="2">Callus</tissue>
    </source>
</reference>
<evidence type="ECO:0000313" key="4">
    <source>
        <dbReference type="Proteomes" id="UP000008827"/>
    </source>
</evidence>
<feature type="domain" description="NB-ARC" evidence="1">
    <location>
        <begin position="36"/>
        <end position="120"/>
    </location>
</feature>
<evidence type="ECO:0000313" key="2">
    <source>
        <dbReference type="EMBL" id="KRG92350.1"/>
    </source>
</evidence>
<dbReference type="InterPro" id="IPR002182">
    <property type="entry name" value="NB-ARC"/>
</dbReference>
<dbReference type="InterPro" id="IPR044974">
    <property type="entry name" value="Disease_R_plants"/>
</dbReference>
<dbReference type="OrthoDB" id="1749092at2759"/>
<dbReference type="PANTHER" id="PTHR11017:SF562">
    <property type="entry name" value="ADP-RIBOSYL CYCLASE_CYCLIC ADP-RIBOSE HYDROLASE"/>
    <property type="match status" value="1"/>
</dbReference>
<protein>
    <recommendedName>
        <fullName evidence="1">NB-ARC domain-containing protein</fullName>
    </recommendedName>
</protein>
<dbReference type="SUPFAM" id="SSF52540">
    <property type="entry name" value="P-loop containing nucleoside triphosphate hydrolases"/>
    <property type="match status" value="1"/>
</dbReference>
<proteinExistence type="predicted"/>
<evidence type="ECO:0000259" key="1">
    <source>
        <dbReference type="Pfam" id="PF00931"/>
    </source>
</evidence>
<dbReference type="InParanoid" id="A0A0R0ER65"/>
<dbReference type="AlphaFoldDB" id="A0A0R0ER65"/>
<organism evidence="2">
    <name type="scientific">Glycine max</name>
    <name type="common">Soybean</name>
    <name type="synonym">Glycine hispida</name>
    <dbReference type="NCBI Taxonomy" id="3847"/>
    <lineage>
        <taxon>Eukaryota</taxon>
        <taxon>Viridiplantae</taxon>
        <taxon>Streptophyta</taxon>
        <taxon>Embryophyta</taxon>
        <taxon>Tracheophyta</taxon>
        <taxon>Spermatophyta</taxon>
        <taxon>Magnoliopsida</taxon>
        <taxon>eudicotyledons</taxon>
        <taxon>Gunneridae</taxon>
        <taxon>Pentapetalae</taxon>
        <taxon>rosids</taxon>
        <taxon>fabids</taxon>
        <taxon>Fabales</taxon>
        <taxon>Fabaceae</taxon>
        <taxon>Papilionoideae</taxon>
        <taxon>50 kb inversion clade</taxon>
        <taxon>NPAAA clade</taxon>
        <taxon>indigoferoid/millettioid clade</taxon>
        <taxon>Phaseoleae</taxon>
        <taxon>Glycine</taxon>
        <taxon>Glycine subgen. Soja</taxon>
    </lineage>
</organism>
<dbReference type="PaxDb" id="3847-GLYMA20G34860.1"/>
<dbReference type="FunFam" id="1.10.8.430:FF:000002">
    <property type="entry name" value="Disease resistance protein (TIR-NBS-LRR class)"/>
    <property type="match status" value="1"/>
</dbReference>
<dbReference type="Gene3D" id="1.10.8.430">
    <property type="entry name" value="Helical domain of apoptotic protease-activating factors"/>
    <property type="match status" value="1"/>
</dbReference>
<dbReference type="GO" id="GO:0006952">
    <property type="term" value="P:defense response"/>
    <property type="evidence" value="ECO:0007669"/>
    <property type="project" value="InterPro"/>
</dbReference>
<dbReference type="InterPro" id="IPR027417">
    <property type="entry name" value="P-loop_NTPase"/>
</dbReference>
<accession>A0A0R0ER65</accession>
<dbReference type="OMA" id="LEYWIVQ"/>
<keyword evidence="4" id="KW-1185">Reference proteome</keyword>
<evidence type="ECO:0000313" key="3">
    <source>
        <dbReference type="EnsemblPlants" id="KRG92350"/>
    </source>
</evidence>